<feature type="region of interest" description="Disordered" evidence="1">
    <location>
        <begin position="278"/>
        <end position="316"/>
    </location>
</feature>
<evidence type="ECO:0000256" key="1">
    <source>
        <dbReference type="SAM" id="MobiDB-lite"/>
    </source>
</evidence>
<feature type="region of interest" description="Disordered" evidence="1">
    <location>
        <begin position="198"/>
        <end position="217"/>
    </location>
</feature>
<feature type="compositionally biased region" description="Acidic residues" evidence="1">
    <location>
        <begin position="109"/>
        <end position="119"/>
    </location>
</feature>
<feature type="compositionally biased region" description="Polar residues" evidence="1">
    <location>
        <begin position="565"/>
        <end position="574"/>
    </location>
</feature>
<accession>A0A423WJH1</accession>
<comment type="caution">
    <text evidence="2">The sequence shown here is derived from an EMBL/GenBank/DDBJ whole genome shotgun (WGS) entry which is preliminary data.</text>
</comment>
<feature type="region of interest" description="Disordered" evidence="1">
    <location>
        <begin position="348"/>
        <end position="368"/>
    </location>
</feature>
<proteinExistence type="predicted"/>
<name>A0A423WJH1_CYTCH</name>
<organism evidence="2 3">
    <name type="scientific">Cytospora chrysosperma</name>
    <name type="common">Cytospora canker fungus</name>
    <name type="synonym">Sphaeria chrysosperma</name>
    <dbReference type="NCBI Taxonomy" id="252740"/>
    <lineage>
        <taxon>Eukaryota</taxon>
        <taxon>Fungi</taxon>
        <taxon>Dikarya</taxon>
        <taxon>Ascomycota</taxon>
        <taxon>Pezizomycotina</taxon>
        <taxon>Sordariomycetes</taxon>
        <taxon>Sordariomycetidae</taxon>
        <taxon>Diaporthales</taxon>
        <taxon>Cytosporaceae</taxon>
        <taxon>Cytospora</taxon>
    </lineage>
</organism>
<sequence>MAQQTPQPLVVRSYEWEFPGGDLPTAGIPENPDEAGNVLAANTPYITTYHVQWKPSANAPAEGDTNTATRGCGCSGNSGTAGHGTATRDHPDGTRGSPTLQLRGGDGSDSGDDGDDPYVGFEDWDQVDLFRNAFRAEYLLLLPANRPLDDWRDILREHLYPTQNRRDYTVYSLNGLREFASNRGLDVRSTRRQPYENALRADDEANALSAGSASPAGTPPAVIPPAAIPPAAIPPAAIPLTVIPPVVIADIPPAVIPPAAIPFTVIPPAVIADIPPAAIEDTTPDPRDVGIGNQPEGLRNSPAEGSRNDDPDAPNPVLEARLRQLEDFITSLEAETDQSCTCPLNSQAPRDQTCQGNENAGPVRPHNRGLHIRLSPTGGNQDVGSRDYWFPVEPQHDNQNLHLRVSAQVSMRTDEGLYPVRLSFSGPQPPEGGRPVLPRDAPFRNTIRFLLPFYIPSRNIGYEMWLEDIPDIPLLNTRGTGVVLQPQPEGQDPAEGPSRQGAAPERPRRGVISRVGRRAQPGTPTPRGEEDTGANIGEGSTRPPPSAGRTRTAAEAGLGDDGRPTQFQRLSASP</sequence>
<dbReference type="Proteomes" id="UP000284375">
    <property type="component" value="Unassembled WGS sequence"/>
</dbReference>
<feature type="compositionally biased region" description="Low complexity" evidence="1">
    <location>
        <begin position="206"/>
        <end position="216"/>
    </location>
</feature>
<dbReference type="OrthoDB" id="5245553at2759"/>
<protein>
    <submittedName>
        <fullName evidence="2">Uncharacterized protein</fullName>
    </submittedName>
</protein>
<keyword evidence="3" id="KW-1185">Reference proteome</keyword>
<gene>
    <name evidence="2" type="ORF">VSDG_01487</name>
</gene>
<evidence type="ECO:0000313" key="2">
    <source>
        <dbReference type="EMBL" id="ROW03506.1"/>
    </source>
</evidence>
<evidence type="ECO:0000313" key="3">
    <source>
        <dbReference type="Proteomes" id="UP000284375"/>
    </source>
</evidence>
<dbReference type="STRING" id="252740.A0A423WJH1"/>
<dbReference type="AlphaFoldDB" id="A0A423WJH1"/>
<reference evidence="2 3" key="1">
    <citation type="submission" date="2015-09" db="EMBL/GenBank/DDBJ databases">
        <title>Host preference determinants of Valsa canker pathogens revealed by comparative genomics.</title>
        <authorList>
            <person name="Yin Z."/>
            <person name="Huang L."/>
        </authorList>
    </citation>
    <scope>NUCLEOTIDE SEQUENCE [LARGE SCALE GENOMIC DNA]</scope>
    <source>
        <strain evidence="2 3">YSFL</strain>
    </source>
</reference>
<dbReference type="EMBL" id="LJZO01000003">
    <property type="protein sequence ID" value="ROW03506.1"/>
    <property type="molecule type" value="Genomic_DNA"/>
</dbReference>
<feature type="region of interest" description="Disordered" evidence="1">
    <location>
        <begin position="481"/>
        <end position="574"/>
    </location>
</feature>
<feature type="compositionally biased region" description="Polar residues" evidence="1">
    <location>
        <begin position="348"/>
        <end position="358"/>
    </location>
</feature>
<feature type="region of interest" description="Disordered" evidence="1">
    <location>
        <begin position="80"/>
        <end position="119"/>
    </location>
</feature>